<feature type="non-terminal residue" evidence="1">
    <location>
        <position position="1"/>
    </location>
</feature>
<evidence type="ECO:0000313" key="1">
    <source>
        <dbReference type="EMBL" id="CAG8800472.1"/>
    </source>
</evidence>
<gene>
    <name evidence="1" type="ORF">RPERSI_LOCUS20929</name>
</gene>
<keyword evidence="2" id="KW-1185">Reference proteome</keyword>
<comment type="caution">
    <text evidence="1">The sequence shown here is derived from an EMBL/GenBank/DDBJ whole genome shotgun (WGS) entry which is preliminary data.</text>
</comment>
<dbReference type="EMBL" id="CAJVQC010060145">
    <property type="protein sequence ID" value="CAG8800472.1"/>
    <property type="molecule type" value="Genomic_DNA"/>
</dbReference>
<accession>A0ACA9RND1</accession>
<organism evidence="1 2">
    <name type="scientific">Racocetra persica</name>
    <dbReference type="NCBI Taxonomy" id="160502"/>
    <lineage>
        <taxon>Eukaryota</taxon>
        <taxon>Fungi</taxon>
        <taxon>Fungi incertae sedis</taxon>
        <taxon>Mucoromycota</taxon>
        <taxon>Glomeromycotina</taxon>
        <taxon>Glomeromycetes</taxon>
        <taxon>Diversisporales</taxon>
        <taxon>Gigasporaceae</taxon>
        <taxon>Racocetra</taxon>
    </lineage>
</organism>
<proteinExistence type="predicted"/>
<sequence>INIIKGRRQFHYLYQLQEVYHFNQQWLIVTNLFLHTKINALAVVIGILKLHFTEFIVIWTLHLIIIRKLQVTPVIETTEKPKDVDVNQYL</sequence>
<protein>
    <submittedName>
        <fullName evidence="1">31921_t:CDS:1</fullName>
    </submittedName>
</protein>
<evidence type="ECO:0000313" key="2">
    <source>
        <dbReference type="Proteomes" id="UP000789920"/>
    </source>
</evidence>
<name>A0ACA9RND1_9GLOM</name>
<dbReference type="Proteomes" id="UP000789920">
    <property type="component" value="Unassembled WGS sequence"/>
</dbReference>
<reference evidence="1" key="1">
    <citation type="submission" date="2021-06" db="EMBL/GenBank/DDBJ databases">
        <authorList>
            <person name="Kallberg Y."/>
            <person name="Tangrot J."/>
            <person name="Rosling A."/>
        </authorList>
    </citation>
    <scope>NUCLEOTIDE SEQUENCE</scope>
    <source>
        <strain evidence="1">MA461A</strain>
    </source>
</reference>